<proteinExistence type="predicted"/>
<dbReference type="GO" id="GO:0071038">
    <property type="term" value="P:TRAMP-dependent tRNA surveillance pathway"/>
    <property type="evidence" value="ECO:0007669"/>
    <property type="project" value="TreeGrafter"/>
</dbReference>
<feature type="region of interest" description="Disordered" evidence="1">
    <location>
        <begin position="551"/>
        <end position="577"/>
    </location>
</feature>
<dbReference type="InterPro" id="IPR036397">
    <property type="entry name" value="RNaseH_sf"/>
</dbReference>
<dbReference type="GO" id="GO:0071039">
    <property type="term" value="P:nuclear polyadenylation-dependent CUT catabolic process"/>
    <property type="evidence" value="ECO:0007669"/>
    <property type="project" value="TreeGrafter"/>
</dbReference>
<dbReference type="GO" id="GO:0071040">
    <property type="term" value="P:nuclear polyadenylation-dependent antisense transcript catabolic process"/>
    <property type="evidence" value="ECO:0007669"/>
    <property type="project" value="TreeGrafter"/>
</dbReference>
<dbReference type="GO" id="GO:0071035">
    <property type="term" value="P:nuclear polyadenylation-dependent rRNA catabolic process"/>
    <property type="evidence" value="ECO:0007669"/>
    <property type="project" value="TreeGrafter"/>
</dbReference>
<feature type="domain" description="3'-5' exonuclease" evidence="2">
    <location>
        <begin position="57"/>
        <end position="234"/>
    </location>
</feature>
<dbReference type="GO" id="GO:0003727">
    <property type="term" value="F:single-stranded RNA binding"/>
    <property type="evidence" value="ECO:0007669"/>
    <property type="project" value="TreeGrafter"/>
</dbReference>
<evidence type="ECO:0000313" key="4">
    <source>
        <dbReference type="Proteomes" id="UP000626109"/>
    </source>
</evidence>
<dbReference type="SMART" id="SM00474">
    <property type="entry name" value="35EXOc"/>
    <property type="match status" value="1"/>
</dbReference>
<dbReference type="InterPro" id="IPR045092">
    <property type="entry name" value="Rrp6-like"/>
</dbReference>
<dbReference type="Gene3D" id="3.30.420.10">
    <property type="entry name" value="Ribonuclease H-like superfamily/Ribonuclease H"/>
    <property type="match status" value="1"/>
</dbReference>
<dbReference type="AlphaFoldDB" id="A0A813JX63"/>
<dbReference type="GO" id="GO:0000467">
    <property type="term" value="P:exonucleolytic trimming to generate mature 3'-end of 5.8S rRNA from tricistronic rRNA transcript (SSU-rRNA, 5.8S rRNA, LSU-rRNA)"/>
    <property type="evidence" value="ECO:0007669"/>
    <property type="project" value="InterPro"/>
</dbReference>
<evidence type="ECO:0000313" key="3">
    <source>
        <dbReference type="EMBL" id="CAE8685648.1"/>
    </source>
</evidence>
<feature type="compositionally biased region" description="Basic and acidic residues" evidence="1">
    <location>
        <begin position="766"/>
        <end position="775"/>
    </location>
</feature>
<dbReference type="InterPro" id="IPR012337">
    <property type="entry name" value="RNaseH-like_sf"/>
</dbReference>
<dbReference type="GO" id="GO:0005730">
    <property type="term" value="C:nucleolus"/>
    <property type="evidence" value="ECO:0007669"/>
    <property type="project" value="TreeGrafter"/>
</dbReference>
<dbReference type="GO" id="GO:0071051">
    <property type="term" value="P:poly(A)-dependent snoRNA 3'-end processing"/>
    <property type="evidence" value="ECO:0007669"/>
    <property type="project" value="TreeGrafter"/>
</dbReference>
<dbReference type="PANTHER" id="PTHR12124:SF47">
    <property type="entry name" value="EXOSOME COMPONENT 10"/>
    <property type="match status" value="1"/>
</dbReference>
<evidence type="ECO:0000256" key="1">
    <source>
        <dbReference type="SAM" id="MobiDB-lite"/>
    </source>
</evidence>
<feature type="region of interest" description="Disordered" evidence="1">
    <location>
        <begin position="756"/>
        <end position="775"/>
    </location>
</feature>
<protein>
    <recommendedName>
        <fullName evidence="2">3'-5' exonuclease domain-containing protein</fullName>
    </recommendedName>
</protein>
<dbReference type="GO" id="GO:0071036">
    <property type="term" value="P:nuclear polyadenylation-dependent snoRNA catabolic process"/>
    <property type="evidence" value="ECO:0007669"/>
    <property type="project" value="TreeGrafter"/>
</dbReference>
<organism evidence="3 4">
    <name type="scientific">Polarella glacialis</name>
    <name type="common">Dinoflagellate</name>
    <dbReference type="NCBI Taxonomy" id="89957"/>
    <lineage>
        <taxon>Eukaryota</taxon>
        <taxon>Sar</taxon>
        <taxon>Alveolata</taxon>
        <taxon>Dinophyceae</taxon>
        <taxon>Suessiales</taxon>
        <taxon>Suessiaceae</taxon>
        <taxon>Polarella</taxon>
    </lineage>
</organism>
<dbReference type="GO" id="GO:0000176">
    <property type="term" value="C:nuclear exosome (RNase complex)"/>
    <property type="evidence" value="ECO:0007669"/>
    <property type="project" value="TreeGrafter"/>
</dbReference>
<evidence type="ECO:0000259" key="2">
    <source>
        <dbReference type="SMART" id="SM00474"/>
    </source>
</evidence>
<dbReference type="PANTHER" id="PTHR12124">
    <property type="entry name" value="POLYMYOSITIS/SCLERODERMA AUTOANTIGEN-RELATED"/>
    <property type="match status" value="1"/>
</dbReference>
<dbReference type="EMBL" id="CAJNNW010026470">
    <property type="protein sequence ID" value="CAE8685648.1"/>
    <property type="molecule type" value="Genomic_DNA"/>
</dbReference>
<dbReference type="GO" id="GO:0071044">
    <property type="term" value="P:histone mRNA catabolic process"/>
    <property type="evidence" value="ECO:0007669"/>
    <property type="project" value="TreeGrafter"/>
</dbReference>
<accession>A0A813JX63</accession>
<dbReference type="Pfam" id="PF01612">
    <property type="entry name" value="DNA_pol_A_exo1"/>
    <property type="match status" value="1"/>
</dbReference>
<feature type="compositionally biased region" description="Polar residues" evidence="1">
    <location>
        <begin position="564"/>
        <end position="577"/>
    </location>
</feature>
<dbReference type="SUPFAM" id="SSF53098">
    <property type="entry name" value="Ribonuclease H-like"/>
    <property type="match status" value="1"/>
</dbReference>
<name>A0A813JX63_POLGL</name>
<dbReference type="GO" id="GO:0000175">
    <property type="term" value="F:3'-5'-RNA exonuclease activity"/>
    <property type="evidence" value="ECO:0007669"/>
    <property type="project" value="InterPro"/>
</dbReference>
<dbReference type="Proteomes" id="UP000626109">
    <property type="component" value="Unassembled WGS sequence"/>
</dbReference>
<gene>
    <name evidence="3" type="ORF">PGLA2088_LOCUS24573</name>
</gene>
<sequence length="844" mass="93376">MADELCSALRAYRSVKAGATTATGSPSEQTELLERAVRGAPWKAFHPARRVTADGCIEIVQDLNTLASCTALLRQSSVVGVDVERHQLQSFSGYNCLVQLSTALDGGRVFLVDCIKLPKADVAAALSEILSRSDILKVFHAAQNDVKWLEQDFGIQTSPVLDTQTLTRKLSFPFSKLTDQWSALCNLRVPRALKQRLQLSDWTRRPLAPLQAIYAGADAYQLLPIAGRLLYTLRALDRESEGWGREVREPPPTHYLLADVDADPDCPAWMPDFEVLKSCQIEEGSCLWHELVAVEKASREVVASGGAGAGLRRAARLAPDIAAEHVEALAVWRLRKAEGQDVSPQWLVPDELLLRALAAKSSEEAELALRSTIPRAGPECPEFSGLEGDMEQVASQAHLDDSQQASLLCLLRFAREGLPLGIPGVSDSKAEMPGSKNCHASWWLPFRTAADFQQAVAKLPEIQRERVMQEPLRKRARFLSFIHRVAAKRPVYENCQILAPDGQVLCTVDTKKLHWYVRRGLGKFEPGQEDCIRLLFEPAGRFGIASGDSLGRASGPGYAGGRPSQDSTDGGDRQQQMEQREKFYTSVKENRCVRCGADMHLARYNIVPSCLRSFLPLTHQPGSHDVLLLCVPCHHKASLEHGQRIKEVLAAGVGLHLTKPASSSPGDPRNASRMSALGMIKGGDSIPWERVQTVFQRILEIWEDAEALGEGEKEDDESYGEFCAKMERSAPELLLSLRSRWPTSALRVLWRASQWRGDAGGSNSREPLERRRGHGPRWELEAGEKIVQAWTKSGADPSELICRCRVHFLEALKPKFLPAHWDVDHKVAVRSSDLRPGATSNDDQ</sequence>
<dbReference type="InterPro" id="IPR002562">
    <property type="entry name" value="3'-5'_exonuclease_dom"/>
</dbReference>
<comment type="caution">
    <text evidence="3">The sequence shown here is derived from an EMBL/GenBank/DDBJ whole genome shotgun (WGS) entry which is preliminary data.</text>
</comment>
<reference evidence="3" key="1">
    <citation type="submission" date="2021-02" db="EMBL/GenBank/DDBJ databases">
        <authorList>
            <person name="Dougan E. K."/>
            <person name="Rhodes N."/>
            <person name="Thang M."/>
            <person name="Chan C."/>
        </authorList>
    </citation>
    <scope>NUCLEOTIDE SEQUENCE</scope>
</reference>
<dbReference type="GO" id="GO:0071037">
    <property type="term" value="P:nuclear polyadenylation-dependent snRNA catabolic process"/>
    <property type="evidence" value="ECO:0007669"/>
    <property type="project" value="TreeGrafter"/>
</dbReference>